<organism evidence="35 36">
    <name type="scientific">Patella caerulea</name>
    <name type="common">Rayed Mediterranean limpet</name>
    <dbReference type="NCBI Taxonomy" id="87958"/>
    <lineage>
        <taxon>Eukaryota</taxon>
        <taxon>Metazoa</taxon>
        <taxon>Spiralia</taxon>
        <taxon>Lophotrochozoa</taxon>
        <taxon>Mollusca</taxon>
        <taxon>Gastropoda</taxon>
        <taxon>Patellogastropoda</taxon>
        <taxon>Patelloidea</taxon>
        <taxon>Patellidae</taxon>
        <taxon>Patella</taxon>
    </lineage>
</organism>
<evidence type="ECO:0000256" key="13">
    <source>
        <dbReference type="ARBA" id="ARBA00022703"/>
    </source>
</evidence>
<feature type="domain" description="UBC core" evidence="34">
    <location>
        <begin position="4461"/>
        <end position="4628"/>
    </location>
</feature>
<keyword evidence="12" id="KW-0646">Protease inhibitor</keyword>
<feature type="compositionally biased region" description="Polar residues" evidence="33">
    <location>
        <begin position="3511"/>
        <end position="3521"/>
    </location>
</feature>
<dbReference type="InterPro" id="IPR011047">
    <property type="entry name" value="Quinoprotein_ADH-like_sf"/>
</dbReference>
<dbReference type="GO" id="GO:0005794">
    <property type="term" value="C:Golgi apparatus"/>
    <property type="evidence" value="ECO:0007669"/>
    <property type="project" value="UniProtKB-SubCell"/>
</dbReference>
<dbReference type="SUPFAM" id="SSF54495">
    <property type="entry name" value="UBC-like"/>
    <property type="match status" value="1"/>
</dbReference>
<keyword evidence="22" id="KW-0832">Ubl conjugation</keyword>
<evidence type="ECO:0000256" key="14">
    <source>
        <dbReference type="ARBA" id="ARBA00022723"/>
    </source>
</evidence>
<feature type="region of interest" description="Disordered" evidence="33">
    <location>
        <begin position="1092"/>
        <end position="1128"/>
    </location>
</feature>
<feature type="region of interest" description="Disordered" evidence="33">
    <location>
        <begin position="602"/>
        <end position="638"/>
    </location>
</feature>
<keyword evidence="19" id="KW-0378">Hydrolase</keyword>
<evidence type="ECO:0000256" key="30">
    <source>
        <dbReference type="ARBA" id="ARBA00079718"/>
    </source>
</evidence>
<feature type="region of interest" description="Disordered" evidence="33">
    <location>
        <begin position="3478"/>
        <end position="3521"/>
    </location>
</feature>
<feature type="compositionally biased region" description="Polar residues" evidence="33">
    <location>
        <begin position="394"/>
        <end position="423"/>
    </location>
</feature>
<dbReference type="GO" id="GO:0016567">
    <property type="term" value="P:protein ubiquitination"/>
    <property type="evidence" value="ECO:0007669"/>
    <property type="project" value="UniProtKB-ARBA"/>
</dbReference>
<feature type="region of interest" description="Disordered" evidence="33">
    <location>
        <begin position="2496"/>
        <end position="2520"/>
    </location>
</feature>
<protein>
    <recommendedName>
        <fullName evidence="28">Dual E2 ubiquitin-conjugating enzyme/E3 ubiquitin-protein ligase BIRC6</fullName>
    </recommendedName>
    <alternativeName>
        <fullName evidence="31">BIR repeat-containing ubiquitin-conjugating enzyme</fullName>
    </alternativeName>
    <alternativeName>
        <fullName evidence="30">Baculoviral IAP repeat-containing protein 6</fullName>
    </alternativeName>
    <alternativeName>
        <fullName evidence="29">Ubiquitin-conjugating BIR domain enzyme apollon</fullName>
    </alternativeName>
</protein>
<feature type="compositionally biased region" description="Polar residues" evidence="33">
    <location>
        <begin position="613"/>
        <end position="638"/>
    </location>
</feature>
<feature type="region of interest" description="Disordered" evidence="33">
    <location>
        <begin position="2866"/>
        <end position="2889"/>
    </location>
</feature>
<evidence type="ECO:0000256" key="8">
    <source>
        <dbReference type="ARBA" id="ARBA00022574"/>
    </source>
</evidence>
<evidence type="ECO:0000256" key="25">
    <source>
        <dbReference type="ARBA" id="ARBA00023212"/>
    </source>
</evidence>
<dbReference type="PANTHER" id="PTHR46116">
    <property type="entry name" value="(E3-INDEPENDENT) E2 UBIQUITIN-CONJUGATING ENZYME"/>
    <property type="match status" value="1"/>
</dbReference>
<dbReference type="SMART" id="SM00238">
    <property type="entry name" value="BIR"/>
    <property type="match status" value="1"/>
</dbReference>
<evidence type="ECO:0000256" key="33">
    <source>
        <dbReference type="SAM" id="MobiDB-lite"/>
    </source>
</evidence>
<evidence type="ECO:0000256" key="21">
    <source>
        <dbReference type="ARBA" id="ARBA00022833"/>
    </source>
</evidence>
<feature type="compositionally biased region" description="Low complexity" evidence="33">
    <location>
        <begin position="3845"/>
        <end position="3858"/>
    </location>
</feature>
<feature type="compositionally biased region" description="Acidic residues" evidence="33">
    <location>
        <begin position="4762"/>
        <end position="4771"/>
    </location>
</feature>
<dbReference type="GO" id="GO:0051301">
    <property type="term" value="P:cell division"/>
    <property type="evidence" value="ECO:0007669"/>
    <property type="project" value="UniProtKB-KW"/>
</dbReference>
<keyword evidence="14" id="KW-0479">Metal-binding</keyword>
<keyword evidence="17" id="KW-0498">Mitosis</keyword>
<dbReference type="GO" id="GO:0006915">
    <property type="term" value="P:apoptotic process"/>
    <property type="evidence" value="ECO:0007669"/>
    <property type="project" value="UniProtKB-KW"/>
</dbReference>
<dbReference type="GO" id="GO:0000922">
    <property type="term" value="C:spindle pole"/>
    <property type="evidence" value="ECO:0007669"/>
    <property type="project" value="UniProtKB-SubCell"/>
</dbReference>
<evidence type="ECO:0000256" key="15">
    <source>
        <dbReference type="ARBA" id="ARBA00022737"/>
    </source>
</evidence>
<feature type="region of interest" description="Disordered" evidence="33">
    <location>
        <begin position="4696"/>
        <end position="4771"/>
    </location>
</feature>
<dbReference type="GO" id="GO:0005813">
    <property type="term" value="C:centrosome"/>
    <property type="evidence" value="ECO:0007669"/>
    <property type="project" value="UniProtKB-SubCell"/>
</dbReference>
<dbReference type="SMART" id="SM00320">
    <property type="entry name" value="WD40"/>
    <property type="match status" value="3"/>
</dbReference>
<dbReference type="PROSITE" id="PS50127">
    <property type="entry name" value="UBC_2"/>
    <property type="match status" value="1"/>
</dbReference>
<dbReference type="PROSITE" id="PS00678">
    <property type="entry name" value="WD_REPEATS_1"/>
    <property type="match status" value="1"/>
</dbReference>
<proteinExistence type="inferred from homology"/>
<keyword evidence="16" id="KW-0967">Endosome</keyword>
<evidence type="ECO:0000256" key="32">
    <source>
        <dbReference type="PROSITE-ProRule" id="PRU00221"/>
    </source>
</evidence>
<dbReference type="GO" id="GO:0046872">
    <property type="term" value="F:metal ion binding"/>
    <property type="evidence" value="ECO:0007669"/>
    <property type="project" value="UniProtKB-KW"/>
</dbReference>
<keyword evidence="9" id="KW-0132">Cell division</keyword>
<dbReference type="PROSITE" id="PS50143">
    <property type="entry name" value="BIR_REPEAT_2"/>
    <property type="match status" value="1"/>
</dbReference>
<dbReference type="GO" id="GO:0008236">
    <property type="term" value="F:serine-type peptidase activity"/>
    <property type="evidence" value="ECO:0007669"/>
    <property type="project" value="UniProtKB-KW"/>
</dbReference>
<dbReference type="GO" id="GO:0005768">
    <property type="term" value="C:endosome"/>
    <property type="evidence" value="ECO:0007669"/>
    <property type="project" value="UniProtKB-SubCell"/>
</dbReference>
<evidence type="ECO:0000256" key="7">
    <source>
        <dbReference type="ARBA" id="ARBA00022553"/>
    </source>
</evidence>
<feature type="compositionally biased region" description="Basic and acidic residues" evidence="33">
    <location>
        <begin position="1101"/>
        <end position="1110"/>
    </location>
</feature>
<evidence type="ECO:0000256" key="11">
    <source>
        <dbReference type="ARBA" id="ARBA00022679"/>
    </source>
</evidence>
<evidence type="ECO:0000256" key="29">
    <source>
        <dbReference type="ARBA" id="ARBA00075349"/>
    </source>
</evidence>
<evidence type="ECO:0000256" key="26">
    <source>
        <dbReference type="ARBA" id="ARBA00023306"/>
    </source>
</evidence>
<dbReference type="GO" id="GO:0005634">
    <property type="term" value="C:nucleus"/>
    <property type="evidence" value="ECO:0007669"/>
    <property type="project" value="TreeGrafter"/>
</dbReference>
<dbReference type="SMART" id="SM00212">
    <property type="entry name" value="UBCc"/>
    <property type="match status" value="1"/>
</dbReference>
<dbReference type="PROSITE" id="PS50082">
    <property type="entry name" value="WD_REPEATS_2"/>
    <property type="match status" value="1"/>
</dbReference>
<keyword evidence="8 32" id="KW-0853">WD repeat</keyword>
<evidence type="ECO:0000256" key="28">
    <source>
        <dbReference type="ARBA" id="ARBA00069601"/>
    </source>
</evidence>
<dbReference type="InterPro" id="IPR001680">
    <property type="entry name" value="WD40_rpt"/>
</dbReference>
<dbReference type="InterPro" id="IPR023828">
    <property type="entry name" value="Peptidase_S8_Ser-AS"/>
</dbReference>
<evidence type="ECO:0000256" key="1">
    <source>
        <dbReference type="ARBA" id="ARBA00004177"/>
    </source>
</evidence>
<keyword evidence="18" id="KW-0833">Ubl conjugation pathway</keyword>
<evidence type="ECO:0000256" key="12">
    <source>
        <dbReference type="ARBA" id="ARBA00022690"/>
    </source>
</evidence>
<dbReference type="InterPro" id="IPR001370">
    <property type="entry name" value="BIR_rpt"/>
</dbReference>
<dbReference type="GO" id="GO:0030496">
    <property type="term" value="C:midbody"/>
    <property type="evidence" value="ECO:0007669"/>
    <property type="project" value="UniProtKB-SubCell"/>
</dbReference>
<keyword evidence="21" id="KW-0862">Zinc</keyword>
<feature type="region of interest" description="Disordered" evidence="33">
    <location>
        <begin position="931"/>
        <end position="952"/>
    </location>
</feature>
<evidence type="ECO:0000256" key="3">
    <source>
        <dbReference type="ARBA" id="ARBA00004214"/>
    </source>
</evidence>
<feature type="region of interest" description="Disordered" evidence="33">
    <location>
        <begin position="3836"/>
        <end position="3878"/>
    </location>
</feature>
<keyword evidence="23" id="KW-0333">Golgi apparatus</keyword>
<keyword evidence="13" id="KW-0053">Apoptosis</keyword>
<accession>A0AAN8JV49</accession>
<dbReference type="InterPro" id="IPR019775">
    <property type="entry name" value="WD40_repeat_CS"/>
</dbReference>
<evidence type="ECO:0000313" key="36">
    <source>
        <dbReference type="Proteomes" id="UP001347796"/>
    </source>
</evidence>
<dbReference type="Gene3D" id="1.10.1170.10">
    <property type="entry name" value="Inhibitor Of Apoptosis Protein (2mihbC-IAP-1), Chain A"/>
    <property type="match status" value="1"/>
</dbReference>
<evidence type="ECO:0000256" key="5">
    <source>
        <dbReference type="ARBA" id="ARBA00004647"/>
    </source>
</evidence>
<dbReference type="GO" id="GO:0043066">
    <property type="term" value="P:negative regulation of apoptotic process"/>
    <property type="evidence" value="ECO:0007669"/>
    <property type="project" value="UniProtKB-ARBA"/>
</dbReference>
<feature type="compositionally biased region" description="Polar residues" evidence="33">
    <location>
        <begin position="2318"/>
        <end position="2339"/>
    </location>
</feature>
<feature type="region of interest" description="Disordered" evidence="33">
    <location>
        <begin position="1012"/>
        <end position="1034"/>
    </location>
</feature>
<dbReference type="GO" id="GO:0006508">
    <property type="term" value="P:proteolysis"/>
    <property type="evidence" value="ECO:0007669"/>
    <property type="project" value="UniProtKB-KW"/>
</dbReference>
<dbReference type="Pfam" id="PF12356">
    <property type="entry name" value="BIRC6"/>
    <property type="match status" value="1"/>
</dbReference>
<evidence type="ECO:0000256" key="4">
    <source>
        <dbReference type="ARBA" id="ARBA00004300"/>
    </source>
</evidence>
<keyword evidence="15" id="KW-0677">Repeat</keyword>
<keyword evidence="7" id="KW-0597">Phosphoprotein</keyword>
<keyword evidence="20" id="KW-0720">Serine protease</keyword>
<dbReference type="SUPFAM" id="SSF57924">
    <property type="entry name" value="Inhibitor of apoptosis (IAP) repeat"/>
    <property type="match status" value="1"/>
</dbReference>
<evidence type="ECO:0000256" key="2">
    <source>
        <dbReference type="ARBA" id="ARBA00004198"/>
    </source>
</evidence>
<dbReference type="InterPro" id="IPR000608">
    <property type="entry name" value="UBC"/>
</dbReference>
<dbReference type="CDD" id="cd00022">
    <property type="entry name" value="BIR"/>
    <property type="match status" value="1"/>
</dbReference>
<feature type="region of interest" description="Disordered" evidence="33">
    <location>
        <begin position="394"/>
        <end position="426"/>
    </location>
</feature>
<feature type="compositionally biased region" description="Polar residues" evidence="33">
    <location>
        <begin position="3934"/>
        <end position="3944"/>
    </location>
</feature>
<keyword evidence="26" id="KW-0131">Cell cycle</keyword>
<reference evidence="35 36" key="1">
    <citation type="submission" date="2024-01" db="EMBL/GenBank/DDBJ databases">
        <title>The genome of the rayed Mediterranean limpet Patella caerulea (Linnaeus, 1758).</title>
        <authorList>
            <person name="Anh-Thu Weber A."/>
            <person name="Halstead-Nussloch G."/>
        </authorList>
    </citation>
    <scope>NUCLEOTIDE SEQUENCE [LARGE SCALE GENOMIC DNA]</scope>
    <source>
        <strain evidence="35">AATW-2023a</strain>
        <tissue evidence="35">Whole specimen</tissue>
    </source>
</reference>
<dbReference type="Proteomes" id="UP001347796">
    <property type="component" value="Unassembled WGS sequence"/>
</dbReference>
<dbReference type="Pfam" id="PF00179">
    <property type="entry name" value="UQ_con"/>
    <property type="match status" value="1"/>
</dbReference>
<evidence type="ECO:0000256" key="16">
    <source>
        <dbReference type="ARBA" id="ARBA00022753"/>
    </source>
</evidence>
<evidence type="ECO:0000256" key="10">
    <source>
        <dbReference type="ARBA" id="ARBA00022670"/>
    </source>
</evidence>
<feature type="compositionally biased region" description="Polar residues" evidence="33">
    <location>
        <begin position="2500"/>
        <end position="2509"/>
    </location>
</feature>
<keyword evidence="36" id="KW-1185">Reference proteome</keyword>
<dbReference type="PANTHER" id="PTHR46116:SF39">
    <property type="entry name" value="BACULOVIRAL IAP REPEAT-CONTAINING PROTEIN 6"/>
    <property type="match status" value="1"/>
</dbReference>
<gene>
    <name evidence="35" type="ORF">SNE40_008714</name>
</gene>
<dbReference type="EMBL" id="JAZGQO010000007">
    <property type="protein sequence ID" value="KAK6180713.1"/>
    <property type="molecule type" value="Genomic_DNA"/>
</dbReference>
<evidence type="ECO:0000256" key="27">
    <source>
        <dbReference type="ARBA" id="ARBA00060909"/>
    </source>
</evidence>
<keyword evidence="10" id="KW-0645">Protease</keyword>
<keyword evidence="24" id="KW-0472">Membrane</keyword>
<keyword evidence="6" id="KW-0963">Cytoplasm</keyword>
<evidence type="ECO:0000259" key="34">
    <source>
        <dbReference type="PROSITE" id="PS50127"/>
    </source>
</evidence>
<name>A0AAN8JV49_PATCE</name>
<keyword evidence="11" id="KW-0808">Transferase</keyword>
<evidence type="ECO:0000256" key="9">
    <source>
        <dbReference type="ARBA" id="ARBA00022618"/>
    </source>
</evidence>
<dbReference type="SUPFAM" id="SSF50998">
    <property type="entry name" value="Quinoprotein alcohol dehydrogenase-like"/>
    <property type="match status" value="1"/>
</dbReference>
<dbReference type="GO" id="GO:0032465">
    <property type="term" value="P:regulation of cytokinesis"/>
    <property type="evidence" value="ECO:0007669"/>
    <property type="project" value="InterPro"/>
</dbReference>
<evidence type="ECO:0000256" key="20">
    <source>
        <dbReference type="ARBA" id="ARBA00022825"/>
    </source>
</evidence>
<evidence type="ECO:0000256" key="17">
    <source>
        <dbReference type="ARBA" id="ARBA00022776"/>
    </source>
</evidence>
<evidence type="ECO:0000256" key="22">
    <source>
        <dbReference type="ARBA" id="ARBA00022843"/>
    </source>
</evidence>
<dbReference type="Pfam" id="PF00653">
    <property type="entry name" value="BIR"/>
    <property type="match status" value="1"/>
</dbReference>
<evidence type="ECO:0000256" key="6">
    <source>
        <dbReference type="ARBA" id="ARBA00022490"/>
    </source>
</evidence>
<dbReference type="CDD" id="cd23810">
    <property type="entry name" value="UBCc_BIRC6"/>
    <property type="match status" value="1"/>
</dbReference>
<comment type="subcellular location">
    <subcellularLocation>
        <location evidence="4">Cytoplasm</location>
        <location evidence="4">Cytoskeleton</location>
        <location evidence="4">Microtubule organizing center</location>
        <location evidence="4">Centrosome</location>
    </subcellularLocation>
    <subcellularLocation>
        <location evidence="5">Cytoplasm</location>
        <location evidence="5">Cytoskeleton</location>
        <location evidence="5">Spindle pole</location>
    </subcellularLocation>
    <subcellularLocation>
        <location evidence="1">Endosome</location>
    </subcellularLocation>
    <subcellularLocation>
        <location evidence="2">Golgi apparatus</location>
        <location evidence="2">trans-Golgi network membrane</location>
    </subcellularLocation>
    <subcellularLocation>
        <location evidence="3">Midbody</location>
    </subcellularLocation>
</comment>
<dbReference type="Gene3D" id="3.10.110.10">
    <property type="entry name" value="Ubiquitin Conjugating Enzyme"/>
    <property type="match status" value="1"/>
</dbReference>
<feature type="region of interest" description="Disordered" evidence="33">
    <location>
        <begin position="2312"/>
        <end position="2349"/>
    </location>
</feature>
<dbReference type="GO" id="GO:0004869">
    <property type="term" value="F:cysteine-type endopeptidase inhibitor activity"/>
    <property type="evidence" value="ECO:0007669"/>
    <property type="project" value="TreeGrafter"/>
</dbReference>
<feature type="compositionally biased region" description="Basic and acidic residues" evidence="33">
    <location>
        <begin position="3492"/>
        <end position="3510"/>
    </location>
</feature>
<feature type="repeat" description="WD" evidence="32">
    <location>
        <begin position="327"/>
        <end position="360"/>
    </location>
</feature>
<dbReference type="FunFam" id="3.10.110.10:FF:000014">
    <property type="entry name" value="Baculoviral IAP repeat-containing protein 6"/>
    <property type="match status" value="1"/>
</dbReference>
<dbReference type="InterPro" id="IPR022103">
    <property type="entry name" value="BIRC6"/>
</dbReference>
<dbReference type="GO" id="GO:0004842">
    <property type="term" value="F:ubiquitin-protein transferase activity"/>
    <property type="evidence" value="ECO:0007669"/>
    <property type="project" value="InterPro"/>
</dbReference>
<evidence type="ECO:0000256" key="19">
    <source>
        <dbReference type="ARBA" id="ARBA00022801"/>
    </source>
</evidence>
<feature type="region of interest" description="Disordered" evidence="33">
    <location>
        <begin position="3931"/>
        <end position="3952"/>
    </location>
</feature>
<evidence type="ECO:0000256" key="31">
    <source>
        <dbReference type="ARBA" id="ARBA00081222"/>
    </source>
</evidence>
<comment type="caution">
    <text evidence="35">The sequence shown here is derived from an EMBL/GenBank/DDBJ whole genome shotgun (WGS) entry which is preliminary data.</text>
</comment>
<keyword evidence="25" id="KW-0206">Cytoskeleton</keyword>
<evidence type="ECO:0000256" key="24">
    <source>
        <dbReference type="ARBA" id="ARBA00023136"/>
    </source>
</evidence>
<evidence type="ECO:0000313" key="35">
    <source>
        <dbReference type="EMBL" id="KAK6180713.1"/>
    </source>
</evidence>
<evidence type="ECO:0000256" key="18">
    <source>
        <dbReference type="ARBA" id="ARBA00022786"/>
    </source>
</evidence>
<comment type="similarity">
    <text evidence="27">Belongs to the BIRC6 family.</text>
</comment>
<dbReference type="InterPro" id="IPR016135">
    <property type="entry name" value="UBQ-conjugating_enzyme/RWD"/>
</dbReference>
<dbReference type="PROSITE" id="PS00138">
    <property type="entry name" value="SUBTILASE_SER"/>
    <property type="match status" value="1"/>
</dbReference>
<dbReference type="GO" id="GO:0042127">
    <property type="term" value="P:regulation of cell population proliferation"/>
    <property type="evidence" value="ECO:0007669"/>
    <property type="project" value="UniProtKB-ARBA"/>
</dbReference>
<dbReference type="FunFam" id="1.10.1170.10:FF:000001">
    <property type="entry name" value="baculoviral IAP repeat-containing protein 6 isoform X1"/>
    <property type="match status" value="1"/>
</dbReference>
<evidence type="ECO:0000256" key="23">
    <source>
        <dbReference type="ARBA" id="ARBA00023034"/>
    </source>
</evidence>
<sequence>MAATDKQWLVIEDGCLSVGENVKHVTYHSSLNSVILSTKDKCVKILDATSGVILQKSHLCAESCSEIHCAYFPQKDRTLFSDGRAIGIRKDLRGVLLLDTALQVPVTKTEDIVKCELPLVEATQLFKALVNADLPGVDYVEEVLKEFERGIEVTQESTKGNHKTAKWATVCLKLPHCALKSVCGNLVKEMKRANQHGHGLSIASAITDRLGYLLPSNISDAGSGVERALMYSEAARRDTFIKWPHMNYKWALPDPMAQAGFYHQPNATGDDRAMCFTCNVCLVCWEPTDEPWSEHERHSPSCPFVKGEFTQNVPLSVTYATQPALPHGSPQDKIHCVSTTSDEDYLATSTLDGNIVVWDITRVLKKHCQFNLDPQKVNNKTNCWLERNKKPSTTVTESAVGSHSSLTSEDSYANSCSSDTETTLPDEYTDRDLTSIQRSRPSNDVQVTSLCVVSKNKDLAPTSHAKHPPVLFCGVLLRGINNELDDEAGSDGRNDDVQLLNKVNREVSSEAQIISELGGDYQGQTSCDSFPQLLVVSADKPIIRKDVKTFDKISKPTMNGEVGIIPPVPNHSVPSDWSVFLEDEPWPDPDVQIVGFTPPPLQVGPIGNHIPGSPSNSEPDSDINTNSGVKGSAPSGTSNKPDILCDNFIKSNVQAGTITQCLQLPDGFNQKGLEVKSITPTLDKQHIVVVISPSVVLETYNSQSTDSDRSYGGIVVYKVNYNNVLVSLDMTVCAEWRASNSQEVIKSILILPQEVVDQVEEEDVGKAVRKESKQTLLGQVGVILESGIVNIINLLNMNVLAEIRPSENDVFLSLTYCTGIERLCACTSSGKLRFYQISEQSSHDIPDGCVNKLNTRSIKEDETQLSSKPIEDQVDGCFPLSTKSPLNVELLTKKPLTPENLSVLRGLTLFENLMPRYTATVPPCWTEIQQEQQQRRHPQHLQQQGEATQHTRTWKLASDNSTWDEHMFEVVLPKPCCVGHVDIKFSLQNLCASQPNIEITLLRQNIGNIHKQAQDGPAVSSKSTPDVKAKGSNSDKMINPVITRAFLESLNAEILCGPVKLSNCLDLSGNTGIVSLTSPQLLNSKPRSLLIHLKGFPNKPSDNKDPVKSKDNKRKATPSSSSSSDKLKSKTIKSLFENVPFMNGASATERLAATAPNKKPLDLKGCDWLEELSITVRKMKPTSVTRERTQRNSMIDLQSFHEKLLKLVSGTSEEDLSSAGLEHVINMSLDILSWIVAIQMNDPCKRTGDRCIVLSTEKYLRGIIKTCIIEGTRTTAHKCSAMLAISIEYAKVSTDIDMAPNFSYQLLQAMLDCLPLVACTSSSGAMQWFFTLFNHVKCMDVATVSKKCMEILTAVAKLYAERASPLHNLLKTRYGLYGHPFDPDLFDVELPANLRQGTQASTYANVIKGTASTSTNTVPAASTTTEPDIYEMLSLQTDKTSTKNQNDFSRNHNNSSMLGLLEVEPLHFTCHSTSDGTRIERLDAKGSTTVSTTVPFGVSGTINFGEIPPTVVIGGGGAMSAMTGNAVADSLKKLAQMYAKQLHQPTYSTQLEAAICEAINTKPCPFPSTPDLFPPTPKSTPQQMTPSATPPNETWHLQAGGLSKPGVGVIDETKQLGSVGVPQPVSQQGDKTYIIPQTPAMLQLPTPQVLVIERMHSGARRFVTLDFGKSVLITDIVIPACGDLASLSIDVWIQGEEIDGQRLVVASDIGIRTLIMNNIMPPPVCRYLKITTVGRYGAGTTRSRIPIGSFFGHSYILPWEWKENNDNQTVTTTTSTSQLEAQSQSQLISQLGMFIALQEDLQCRYSLARTRLESLLTAVEVVQSSTAHVQYYLQKQSKDDDGGIIQSYNDCLQLQLQYNLANRAISRLQHAVGIKTGSYDETASLAYHLREASTDKLRVMLESLLDTLLSITSLSPTIPQPPATLYTSLTPQTTELLFKNLCLLGTRRMQVTAGLVLVRICGSQPWWGGFLGNMLQELFSSTNTAVFPQDRVFVLMSALGQRALSGPSSGYIMERLLAMLSQVLSPLSHQNTADGAHSTTGPLDVSLVSWILLFLCRNFDGSSGEDTDKNRKDNSSCLTNRWAFIHGHWSSTSTKTKVKSSRIYRRSNQKLLLHHKQKLLEFELTKKKLSESSKEAQALLKHKESQFRKEVSQYTSKHLKDLIHMRRTDMEILRKMPKDSSSGVWTSAKDDDLEMDGLVLPREKCLSVVHGLMALLLGLDSTCHSDLFVVAAKVLARICNVTRPAITLAEAMSQDQLERLILLAANQEYHGNLTWGGPWASHAIMCLLQDILDGERLYPCMIRSMTEEDVTVTETDDSLAQSVSLPTFDDSNGDSSEAEGSQIKENGATFDKDSSMMVDLLLDDCELDDETNEKLHEYVTGESVKPPATNDGPFQVVYMSSMGGEETLSNGLPEALNYQTTNFTPYKKHKMKSLTSKNQDYLNIQKTNGGFQGLSTALDSRLELGLRTQAELRLKVMSSVQVDNIHSAFSSPLPPAGHTLSHNISQSQHSTDDELSEATSSINHQLMSSNEMLSECFNRLFGQLVTNRVNLETVLHHWLILNDESHEEASGQTIFNSSRIPTITLNPASVSNLIDAVVMAPNPPVRTWVLVFQTLCLLANQKTPCEGSVSAGSTTPQEISMVTVILANSNLNPLLTKFLSGTSSSGPSAAGAQFSQVGPSAVKSFNEFLRRLLIKSGRDTALKLKELVLKLIYLLTAERGAFYTCIGPLDAQCKLTEFALDLSYSQVDVSNAISVIQSITCLVHQHIICQDQVACRSSLETNINARSCFGGLFTNLLRGGDSRSVLGESSRDLLMCNLMKLINILIQVQLPGRTQPQRHDIISEPLTPILTDAMSDTDKLTQALATSTPTVAMSDDQKRQQSDEGETPEVTTSCLADIILGHHYIMQNLIQALSYCSSNSMAVILGVLQENWTGNNPVSVGDSVYQILMTLNQRSSDPKLMLQAILDYMSRGSDNRWMSLCRLSEPLLWFILKVVHSNRTVKLFLDMGGVQLMCNQLVNCNQQLISTHPSIISTIMQHINNAGPGGSKNPKLDSAESDSSIDGMQNFAPLGQISSSSPTASPAEVLIQAAPPHRRARSAAWSYHFYPDEAWIDLTIQLPFAILLREVQIQPHASLSTCPSFVSLEISHDGAMVTPMCPPMMTSSLAYIKLQLVKPEVMSTITIRLHKARDSMTIGLAQVALMGHSAFGSTVSTVNNNPQTEDSTSKSSVLWVRLLHHCLSMSGNEEGAAVAASQTPYLLQTCVSLLVSPSACLYNSKIEAVLLKIGLLSTELGLQLINFILREPFRQNRGVEKSYLGKVSGFANQSTVEILYQLGTIQDTGSRHRVCALLDWLCDCARKGIERANMTTRGFAGLYRGDNPSSLSNPAPTHIHCIAAILWHCQSLPVQYDLIGLLNQDLVSCLYKWSMVLTPDSLLKQSIDFVLCSICNIQPNFFSNILEWMGILVNFNSSMTASITDDRKDSFQSHQQPLTDDTKEATQHPLSDDSKEATRQPSHVDSSPISIQEFNPTILDENRLVTLGTVCKSPVAVRQLLDSGFPAVLAQGLFEFANQEISLIAESKAPSGAASGAAASQNKPATNDASSDKSCIMSVELVASVLRLFATVSSESMIKDWLGSPEGNIFWPVLLTALCNNPAQPPSNNTSNKPKVMSTEERSMLETAAIHCFNEMISVHPANQLLFAKVLCDVIQHQGTARGGTLLGSIPLSGFTRRVLLQVLLQDERILVVLKSPRTQSILKTPGMSYLVHHPRYGAGQGFRVMVVNLNTQCSDLLTVIPDTQSLAAQLFESRDDKKAENKKDSGETGLEVVEYLSNAAGMLAKQKREKSPASTSASTSKSSSLPPRPPTRRRRNTEFLDSSTPLKLPTFSLQHQMFNSKALPGELTLSQLLNLLQQRGCHHSNAIEFQVKLASNKPRSRQTNNLSMDLNSSPVEDDDDTVPDEILLTSSSTPSALQIFASVGGLALLAEHLPLLYPEITRQAATTEPVTENNNVADIGLDWVTVESSDELYDPYVEPVSPAPTTRGRHPAGTMPTIPPHSLIAFGLFLRLPGYAEVLLKERKKAQCLLRLVLGVTDDGNGGHILTSPIANSLPTLPFTVLKSLFDATPLTTDDGLLLRRMGLDIGAVHLILACLSVLSHHAPRVSSAGFQHETQLILSAMQVATSNGLNPTQEKTQNYWAKGTGFGTGSTTSSWDAEQALLRQKSEEEHVTCLLQVLGSYINPGGLLPKDFSLPTFTPPTEKTLLPDVVPDLLSQSCLIPAISSYLRNDSVLDMARHVPLYRALLELLRGLAVCPSLVPLLCPLEAEGNQDTAVAIEVLLDKMKGCVDTYASRLKCNKSSKGKMEEESEGLALLIPDIQDTARIVGIATDRLKQQQVYQREKVGGSSIGPEAIIKQTPEEKYMNSMKELQFDTFEMVIEEGNGIKFIVPHHFESNVKSSGEANNASRTRRLAQEAVTLSTSLPLSASSSVFVRCDEDRLDIMKVLITGPADTPYANGCFEFDVYFPLDYPESPPCINLETTGNHTVRFNPNLYNDGKVCLSVLNTWHGRPEEKWNSHTSSFLQVLVSIQSLILVNEPYFNEPGYERSRGTPSGMASSREYDSNIRQATVKWAMLESLKNPSAAFKDVLLHHFYMKRHEILNQCERWISEMESYSSDKRTGRAIAHSTLALKRYYNQLREELSKLKPPPDLTESDEETSSIDPQAKHYSTDQSPASKPDSPGDDLAAAPSTSSDGFQGQHMIMLLDSMDLDAESPEC</sequence>